<dbReference type="PRINTS" id="PR00081">
    <property type="entry name" value="GDHRDH"/>
</dbReference>
<dbReference type="InterPro" id="IPR036291">
    <property type="entry name" value="NAD(P)-bd_dom_sf"/>
</dbReference>
<dbReference type="Gene3D" id="3.40.50.720">
    <property type="entry name" value="NAD(P)-binding Rossmann-like Domain"/>
    <property type="match status" value="1"/>
</dbReference>
<sequence length="262" mass="27552">MAENYREPEIEFGGWTAPEGTGIIVTGAASGIGAATAILAAKYGLKVAAWDMFADGIQETIARAGDAGKNIKPIQADLSSDEAVDIAMKETLEFCRPQYLANVAGPKMLNSQWNYQEVTGIAVGMIHRLCLAFEATNPEPGAAIVNVAAVAGVFESGGGDPWYATAKAGIAGYTKHQAVELNMEKRGSFRMNCVCPGGPIHTPRNHGAVEGEFMQHLVSINPMGRAGRPEEEAAAIMFLLSPASSYINGQVIAVDGGLTLAR</sequence>
<proteinExistence type="inferred from homology"/>
<organism evidence="3 4">
    <name type="scientific">Blautia producta</name>
    <dbReference type="NCBI Taxonomy" id="33035"/>
    <lineage>
        <taxon>Bacteria</taxon>
        <taxon>Bacillati</taxon>
        <taxon>Bacillota</taxon>
        <taxon>Clostridia</taxon>
        <taxon>Lachnospirales</taxon>
        <taxon>Lachnospiraceae</taxon>
        <taxon>Blautia</taxon>
    </lineage>
</organism>
<evidence type="ECO:0000313" key="4">
    <source>
        <dbReference type="Proteomes" id="UP000515789"/>
    </source>
</evidence>
<evidence type="ECO:0000256" key="2">
    <source>
        <dbReference type="ARBA" id="ARBA00023002"/>
    </source>
</evidence>
<dbReference type="GO" id="GO:0016491">
    <property type="term" value="F:oxidoreductase activity"/>
    <property type="evidence" value="ECO:0007669"/>
    <property type="project" value="UniProtKB-KW"/>
</dbReference>
<dbReference type="Pfam" id="PF13561">
    <property type="entry name" value="adh_short_C2"/>
    <property type="match status" value="1"/>
</dbReference>
<dbReference type="GeneID" id="75052530"/>
<dbReference type="Proteomes" id="UP000515789">
    <property type="component" value="Chromosome"/>
</dbReference>
<dbReference type="PANTHER" id="PTHR24321">
    <property type="entry name" value="DEHYDROGENASES, SHORT CHAIN"/>
    <property type="match status" value="1"/>
</dbReference>
<dbReference type="RefSeq" id="WP_018593151.1">
    <property type="nucleotide sequence ID" value="NZ_AP031416.1"/>
</dbReference>
<dbReference type="SUPFAM" id="SSF51735">
    <property type="entry name" value="NAD(P)-binding Rossmann-fold domains"/>
    <property type="match status" value="1"/>
</dbReference>
<comment type="similarity">
    <text evidence="1">Belongs to the short-chain dehydrogenases/reductases (SDR) family.</text>
</comment>
<dbReference type="PANTHER" id="PTHR24321:SF8">
    <property type="entry name" value="ESTRADIOL 17-BETA-DEHYDROGENASE 8-RELATED"/>
    <property type="match status" value="1"/>
</dbReference>
<dbReference type="PROSITE" id="PS00061">
    <property type="entry name" value="ADH_SHORT"/>
    <property type="match status" value="1"/>
</dbReference>
<evidence type="ECO:0000256" key="1">
    <source>
        <dbReference type="ARBA" id="ARBA00006484"/>
    </source>
</evidence>
<keyword evidence="2" id="KW-0560">Oxidoreductase</keyword>
<dbReference type="InterPro" id="IPR002347">
    <property type="entry name" value="SDR_fam"/>
</dbReference>
<accession>A0A7G5MQ78</accession>
<reference evidence="3 4" key="1">
    <citation type="submission" date="2019-04" db="EMBL/GenBank/DDBJ databases">
        <authorList>
            <person name="Schori C."/>
            <person name="Ahrens C."/>
        </authorList>
    </citation>
    <scope>NUCLEOTIDE SEQUENCE [LARGE SCALE GENOMIC DNA]</scope>
    <source>
        <strain evidence="3 4">DSM 2950</strain>
    </source>
</reference>
<dbReference type="AlphaFoldDB" id="A0A7G5MQ78"/>
<gene>
    <name evidence="3" type="ORF">E5259_03700</name>
</gene>
<dbReference type="EMBL" id="CP039126">
    <property type="protein sequence ID" value="QMW76771.1"/>
    <property type="molecule type" value="Genomic_DNA"/>
</dbReference>
<dbReference type="InterPro" id="IPR020904">
    <property type="entry name" value="Sc_DH/Rdtase_CS"/>
</dbReference>
<protein>
    <submittedName>
        <fullName evidence="3">SDR family oxidoreductase</fullName>
    </submittedName>
</protein>
<evidence type="ECO:0000313" key="3">
    <source>
        <dbReference type="EMBL" id="QMW76771.1"/>
    </source>
</evidence>
<name>A0A7G5MQ78_9FIRM</name>